<dbReference type="EMBL" id="JAABOA010006926">
    <property type="protein sequence ID" value="KAF9553057.1"/>
    <property type="molecule type" value="Genomic_DNA"/>
</dbReference>
<protein>
    <recommendedName>
        <fullName evidence="4">RRM domain-containing protein</fullName>
    </recommendedName>
</protein>
<dbReference type="Proteomes" id="UP000780801">
    <property type="component" value="Unassembled WGS sequence"/>
</dbReference>
<reference evidence="5" key="1">
    <citation type="journal article" date="2020" name="Fungal Divers.">
        <title>Resolving the Mortierellaceae phylogeny through synthesis of multi-gene phylogenetics and phylogenomics.</title>
        <authorList>
            <person name="Vandepol N."/>
            <person name="Liber J."/>
            <person name="Desiro A."/>
            <person name="Na H."/>
            <person name="Kennedy M."/>
            <person name="Barry K."/>
            <person name="Grigoriev I.V."/>
            <person name="Miller A.N."/>
            <person name="O'Donnell K."/>
            <person name="Stajich J.E."/>
            <person name="Bonito G."/>
        </authorList>
    </citation>
    <scope>NUCLEOTIDE SEQUENCE</scope>
    <source>
        <strain evidence="5">KOD1015</strain>
    </source>
</reference>
<evidence type="ECO:0000313" key="5">
    <source>
        <dbReference type="EMBL" id="KAF9553057.1"/>
    </source>
</evidence>
<feature type="region of interest" description="Disordered" evidence="3">
    <location>
        <begin position="1"/>
        <end position="68"/>
    </location>
</feature>
<dbReference type="InterPro" id="IPR012677">
    <property type="entry name" value="Nucleotide-bd_a/b_plait_sf"/>
</dbReference>
<dbReference type="InterPro" id="IPR000504">
    <property type="entry name" value="RRM_dom"/>
</dbReference>
<evidence type="ECO:0000256" key="1">
    <source>
        <dbReference type="ARBA" id="ARBA00022884"/>
    </source>
</evidence>
<name>A0A9P6FJD3_9FUNG</name>
<evidence type="ECO:0000256" key="2">
    <source>
        <dbReference type="PROSITE-ProRule" id="PRU00176"/>
    </source>
</evidence>
<sequence length="189" mass="20077">AEGEEGSGAQEHLADSDKDAPNGEGSKSVRHRRSRRTRRGATPATGVSGEDSNGISAPPRSVGPPSTTTVFVANVPYAMDDEGLKEVFKDFKVDSAHIVRRRRTGRSKGFGFVELADEAEQQKVIEKMNGATADGRPLVIRIALSQGHPLTPPNEEDIEGTTPSVVKTTEVPVVSATAASTKEKTETKA</sequence>
<dbReference type="OrthoDB" id="439808at2759"/>
<dbReference type="SUPFAM" id="SSF54928">
    <property type="entry name" value="RNA-binding domain, RBD"/>
    <property type="match status" value="1"/>
</dbReference>
<dbReference type="GO" id="GO:0003729">
    <property type="term" value="F:mRNA binding"/>
    <property type="evidence" value="ECO:0007669"/>
    <property type="project" value="TreeGrafter"/>
</dbReference>
<feature type="compositionally biased region" description="Basic residues" evidence="3">
    <location>
        <begin position="28"/>
        <end position="39"/>
    </location>
</feature>
<evidence type="ECO:0000313" key="6">
    <source>
        <dbReference type="Proteomes" id="UP000780801"/>
    </source>
</evidence>
<keyword evidence="1 2" id="KW-0694">RNA-binding</keyword>
<dbReference type="PANTHER" id="PTHR48025:SF1">
    <property type="entry name" value="RRM DOMAIN-CONTAINING PROTEIN"/>
    <property type="match status" value="1"/>
</dbReference>
<feature type="non-terminal residue" evidence="5">
    <location>
        <position position="1"/>
    </location>
</feature>
<dbReference type="SMART" id="SM00360">
    <property type="entry name" value="RRM"/>
    <property type="match status" value="1"/>
</dbReference>
<dbReference type="InterPro" id="IPR050502">
    <property type="entry name" value="Euk_RNA-bind_prot"/>
</dbReference>
<dbReference type="Gene3D" id="3.30.70.330">
    <property type="match status" value="1"/>
</dbReference>
<gene>
    <name evidence="5" type="ORF">BGW38_009423</name>
</gene>
<feature type="region of interest" description="Disordered" evidence="3">
    <location>
        <begin position="146"/>
        <end position="189"/>
    </location>
</feature>
<feature type="compositionally biased region" description="Basic and acidic residues" evidence="3">
    <location>
        <begin position="12"/>
        <end position="21"/>
    </location>
</feature>
<keyword evidence="6" id="KW-1185">Reference proteome</keyword>
<evidence type="ECO:0000259" key="4">
    <source>
        <dbReference type="PROSITE" id="PS50102"/>
    </source>
</evidence>
<proteinExistence type="predicted"/>
<accession>A0A9P6FJD3</accession>
<feature type="domain" description="RRM" evidence="4">
    <location>
        <begin position="68"/>
        <end position="145"/>
    </location>
</feature>
<dbReference type="Pfam" id="PF00076">
    <property type="entry name" value="RRM_1"/>
    <property type="match status" value="1"/>
</dbReference>
<dbReference type="InterPro" id="IPR035979">
    <property type="entry name" value="RBD_domain_sf"/>
</dbReference>
<organism evidence="5 6">
    <name type="scientific">Lunasporangiospora selenospora</name>
    <dbReference type="NCBI Taxonomy" id="979761"/>
    <lineage>
        <taxon>Eukaryota</taxon>
        <taxon>Fungi</taxon>
        <taxon>Fungi incertae sedis</taxon>
        <taxon>Mucoromycota</taxon>
        <taxon>Mortierellomycotina</taxon>
        <taxon>Mortierellomycetes</taxon>
        <taxon>Mortierellales</taxon>
        <taxon>Mortierellaceae</taxon>
        <taxon>Lunasporangiospora</taxon>
    </lineage>
</organism>
<comment type="caution">
    <text evidence="5">The sequence shown here is derived from an EMBL/GenBank/DDBJ whole genome shotgun (WGS) entry which is preliminary data.</text>
</comment>
<dbReference type="PROSITE" id="PS50102">
    <property type="entry name" value="RRM"/>
    <property type="match status" value="1"/>
</dbReference>
<dbReference type="PANTHER" id="PTHR48025">
    <property type="entry name" value="OS02G0815200 PROTEIN"/>
    <property type="match status" value="1"/>
</dbReference>
<evidence type="ECO:0000256" key="3">
    <source>
        <dbReference type="SAM" id="MobiDB-lite"/>
    </source>
</evidence>
<dbReference type="AlphaFoldDB" id="A0A9P6FJD3"/>